<feature type="signal peptide" evidence="3">
    <location>
        <begin position="1"/>
        <end position="15"/>
    </location>
</feature>
<dbReference type="GO" id="GO:0006000">
    <property type="term" value="P:fructose metabolic process"/>
    <property type="evidence" value="ECO:0007669"/>
    <property type="project" value="InterPro"/>
</dbReference>
<dbReference type="OrthoDB" id="267323at2759"/>
<dbReference type="InterPro" id="IPR027417">
    <property type="entry name" value="P-loop_NTPase"/>
</dbReference>
<keyword evidence="2" id="KW-0067">ATP-binding</keyword>
<dbReference type="InterPro" id="IPR003094">
    <property type="entry name" value="6Pfruct_kin"/>
</dbReference>
<sequence>MFARLLFSLLTFADLKIFDESGGVELLKHSESHFTRSLSTMLLDSSNDQVRVPNVIALVGLPARGKTYISHKLCRYLNWIGIKTRAFNVGEYRRKACKDGEFDFFSPYNVKGTKIRDECARLAIEDMGRYLEAKDGEVAILDATQHN</sequence>
<dbReference type="EMBL" id="UYYB01097270">
    <property type="protein sequence ID" value="VDM76580.1"/>
    <property type="molecule type" value="Genomic_DNA"/>
</dbReference>
<organism evidence="5 6">
    <name type="scientific">Strongylus vulgaris</name>
    <name type="common">Blood worm</name>
    <dbReference type="NCBI Taxonomy" id="40348"/>
    <lineage>
        <taxon>Eukaryota</taxon>
        <taxon>Metazoa</taxon>
        <taxon>Ecdysozoa</taxon>
        <taxon>Nematoda</taxon>
        <taxon>Chromadorea</taxon>
        <taxon>Rhabditida</taxon>
        <taxon>Rhabditina</taxon>
        <taxon>Rhabditomorpha</taxon>
        <taxon>Strongyloidea</taxon>
        <taxon>Strongylidae</taxon>
        <taxon>Strongylus</taxon>
    </lineage>
</organism>
<dbReference type="GO" id="GO:0003873">
    <property type="term" value="F:6-phosphofructo-2-kinase activity"/>
    <property type="evidence" value="ECO:0007669"/>
    <property type="project" value="InterPro"/>
</dbReference>
<proteinExistence type="predicted"/>
<evidence type="ECO:0000313" key="6">
    <source>
        <dbReference type="Proteomes" id="UP000270094"/>
    </source>
</evidence>
<keyword evidence="3" id="KW-0732">Signal</keyword>
<evidence type="ECO:0000256" key="2">
    <source>
        <dbReference type="ARBA" id="ARBA00022840"/>
    </source>
</evidence>
<dbReference type="Gene3D" id="3.40.50.300">
    <property type="entry name" value="P-loop containing nucleotide triphosphate hydrolases"/>
    <property type="match status" value="1"/>
</dbReference>
<keyword evidence="1" id="KW-0547">Nucleotide-binding</keyword>
<evidence type="ECO:0000313" key="5">
    <source>
        <dbReference type="EMBL" id="VDM76580.1"/>
    </source>
</evidence>
<dbReference type="PANTHER" id="PTHR10606">
    <property type="entry name" value="6-PHOSPHOFRUCTO-2-KINASE/FRUCTOSE-2,6-BISPHOSPHATASE"/>
    <property type="match status" value="1"/>
</dbReference>
<gene>
    <name evidence="5" type="ORF">SVUK_LOCUS11578</name>
</gene>
<keyword evidence="6" id="KW-1185">Reference proteome</keyword>
<name>A0A3P7ITX9_STRVU</name>
<dbReference type="Proteomes" id="UP000270094">
    <property type="component" value="Unassembled WGS sequence"/>
</dbReference>
<dbReference type="PANTHER" id="PTHR10606:SF70">
    <property type="entry name" value="6-PHOSPHOFRUCTO-2-KINASE DOMAIN-CONTAINING PROTEIN"/>
    <property type="match status" value="1"/>
</dbReference>
<evidence type="ECO:0000259" key="4">
    <source>
        <dbReference type="Pfam" id="PF01591"/>
    </source>
</evidence>
<reference evidence="5 6" key="1">
    <citation type="submission" date="2018-11" db="EMBL/GenBank/DDBJ databases">
        <authorList>
            <consortium name="Pathogen Informatics"/>
        </authorList>
    </citation>
    <scope>NUCLEOTIDE SEQUENCE [LARGE SCALE GENOMIC DNA]</scope>
</reference>
<dbReference type="Pfam" id="PF01591">
    <property type="entry name" value="6PF2K"/>
    <property type="match status" value="1"/>
</dbReference>
<dbReference type="GO" id="GO:0005524">
    <property type="term" value="F:ATP binding"/>
    <property type="evidence" value="ECO:0007669"/>
    <property type="project" value="UniProtKB-KW"/>
</dbReference>
<feature type="domain" description="6-phosphofructo-2-kinase" evidence="4">
    <location>
        <begin position="50"/>
        <end position="145"/>
    </location>
</feature>
<dbReference type="InterPro" id="IPR013079">
    <property type="entry name" value="6Phosfructo_kin"/>
</dbReference>
<dbReference type="SUPFAM" id="SSF52540">
    <property type="entry name" value="P-loop containing nucleoside triphosphate hydrolases"/>
    <property type="match status" value="1"/>
</dbReference>
<protein>
    <recommendedName>
        <fullName evidence="4">6-phosphofructo-2-kinase domain-containing protein</fullName>
    </recommendedName>
</protein>
<dbReference type="GO" id="GO:0005829">
    <property type="term" value="C:cytosol"/>
    <property type="evidence" value="ECO:0007669"/>
    <property type="project" value="TreeGrafter"/>
</dbReference>
<dbReference type="GO" id="GO:0006003">
    <property type="term" value="P:fructose 2,6-bisphosphate metabolic process"/>
    <property type="evidence" value="ECO:0007669"/>
    <property type="project" value="InterPro"/>
</dbReference>
<feature type="chain" id="PRO_5018288217" description="6-phosphofructo-2-kinase domain-containing protein" evidence="3">
    <location>
        <begin position="16"/>
        <end position="147"/>
    </location>
</feature>
<evidence type="ECO:0000256" key="1">
    <source>
        <dbReference type="ARBA" id="ARBA00022741"/>
    </source>
</evidence>
<dbReference type="GO" id="GO:0004331">
    <property type="term" value="F:fructose-2,6-bisphosphate 2-phosphatase activity"/>
    <property type="evidence" value="ECO:0007669"/>
    <property type="project" value="TreeGrafter"/>
</dbReference>
<evidence type="ECO:0000256" key="3">
    <source>
        <dbReference type="SAM" id="SignalP"/>
    </source>
</evidence>
<dbReference type="AlphaFoldDB" id="A0A3P7ITX9"/>
<accession>A0A3P7ITX9</accession>